<name>A0A192YA11_9CAUD</name>
<reference evidence="1 2" key="1">
    <citation type="submission" date="2016-04" db="EMBL/GenBank/DDBJ databases">
        <title>Comparative genomics of Morganella phages MP1 and MP2 define new clades among the T4 and T7-like Viruses.</title>
        <authorList>
            <person name="Pinto G."/>
            <person name="Oliveira A."/>
            <person name="Malgorzata L."/>
            <person name="Kropinski A."/>
            <person name="Azeredo J."/>
        </authorList>
    </citation>
    <scope>NUCLEOTIDE SEQUENCE [LARGE SCALE GENOMIC DNA]</scope>
</reference>
<organism evidence="1 2">
    <name type="scientific">Morganella phage vB_MmoM_MP1</name>
    <dbReference type="NCBI Taxonomy" id="1852628"/>
    <lineage>
        <taxon>Viruses</taxon>
        <taxon>Duplodnaviria</taxon>
        <taxon>Heunggongvirae</taxon>
        <taxon>Uroviricota</taxon>
        <taxon>Caudoviricetes</taxon>
        <taxon>Pantevenvirales</taxon>
        <taxon>Straboviridae</taxon>
        <taxon>Gualtarvirus</taxon>
        <taxon>Gualtarvirus mp1</taxon>
    </lineage>
</organism>
<gene>
    <name evidence="1" type="ORF">MP1_gp0040</name>
</gene>
<dbReference type="Proteomes" id="UP000203816">
    <property type="component" value="Segment"/>
</dbReference>
<evidence type="ECO:0000313" key="1">
    <source>
        <dbReference type="EMBL" id="ANM46559.1"/>
    </source>
</evidence>
<sequence>MISVRDLNSNDFLTNIRKAWSMQVSDDVKSSFKLLPQKERFELYKKLDNETIKLHREMMIKHREDAIRNGANYIIIDDVKVLEEKYQIDTNVMLIEAGFVVAQTME</sequence>
<dbReference type="RefSeq" id="YP_009279897.1">
    <property type="nucleotide sequence ID" value="NC_031020.1"/>
</dbReference>
<dbReference type="Pfam" id="PF10789">
    <property type="entry name" value="Phage_RpbA"/>
    <property type="match status" value="1"/>
</dbReference>
<dbReference type="EMBL" id="KX078569">
    <property type="protein sequence ID" value="ANM46559.1"/>
    <property type="molecule type" value="Genomic_DNA"/>
</dbReference>
<dbReference type="KEGG" id="vg:29059277"/>
<dbReference type="GeneID" id="29059277"/>
<proteinExistence type="predicted"/>
<accession>A0A192YA11</accession>
<evidence type="ECO:0000313" key="2">
    <source>
        <dbReference type="Proteomes" id="UP000203816"/>
    </source>
</evidence>
<dbReference type="OrthoDB" id="12948at10239"/>
<dbReference type="InterPro" id="IPR019725">
    <property type="entry name" value="Phage_T4_P15K_Rpol-bd"/>
</dbReference>
<keyword evidence="2" id="KW-1185">Reference proteome</keyword>
<protein>
    <submittedName>
        <fullName evidence="1">RNA polymerase binding</fullName>
    </submittedName>
</protein>